<proteinExistence type="predicted"/>
<evidence type="ECO:0000259" key="2">
    <source>
        <dbReference type="Pfam" id="PF22788"/>
    </source>
</evidence>
<dbReference type="PANTHER" id="PTHR10758">
    <property type="entry name" value="26S PROTEASOME NON-ATPASE REGULATORY SUBUNIT 3/COP9 SIGNALOSOME COMPLEX SUBUNIT 3"/>
    <property type="match status" value="1"/>
</dbReference>
<evidence type="ECO:0000313" key="3">
    <source>
        <dbReference type="EMBL" id="KAJ2847836.1"/>
    </source>
</evidence>
<keyword evidence="1" id="KW-0963">Cytoplasm</keyword>
<feature type="domain" description="COP9 signalosome complex subunit 3 N-terminal helical repeats" evidence="2">
    <location>
        <begin position="176"/>
        <end position="287"/>
    </location>
</feature>
<dbReference type="GO" id="GO:0006511">
    <property type="term" value="P:ubiquitin-dependent protein catabolic process"/>
    <property type="evidence" value="ECO:0007669"/>
    <property type="project" value="TreeGrafter"/>
</dbReference>
<dbReference type="OrthoDB" id="29061at2759"/>
<reference evidence="3" key="1">
    <citation type="submission" date="2022-07" db="EMBL/GenBank/DDBJ databases">
        <title>Phylogenomic reconstructions and comparative analyses of Kickxellomycotina fungi.</title>
        <authorList>
            <person name="Reynolds N.K."/>
            <person name="Stajich J.E."/>
            <person name="Barry K."/>
            <person name="Grigoriev I.V."/>
            <person name="Crous P."/>
            <person name="Smith M.E."/>
        </authorList>
    </citation>
    <scope>NUCLEOTIDE SEQUENCE</scope>
    <source>
        <strain evidence="3">NRRL 1566</strain>
    </source>
</reference>
<evidence type="ECO:0000313" key="4">
    <source>
        <dbReference type="Proteomes" id="UP001139887"/>
    </source>
</evidence>
<gene>
    <name evidence="3" type="ORF">IWW36_003648</name>
</gene>
<dbReference type="GO" id="GO:0008180">
    <property type="term" value="C:COP9 signalosome"/>
    <property type="evidence" value="ECO:0007669"/>
    <property type="project" value="TreeGrafter"/>
</dbReference>
<comment type="caution">
    <text evidence="3">The sequence shown here is derived from an EMBL/GenBank/DDBJ whole genome shotgun (WGS) entry which is preliminary data.</text>
</comment>
<accession>A0A9W8I7E9</accession>
<dbReference type="PANTHER" id="PTHR10758:SF1">
    <property type="entry name" value="COP9 SIGNALOSOME COMPLEX SUBUNIT 3"/>
    <property type="match status" value="1"/>
</dbReference>
<keyword evidence="4" id="KW-1185">Reference proteome</keyword>
<protein>
    <recommendedName>
        <fullName evidence="2">COP9 signalosome complex subunit 3 N-terminal helical repeats domain-containing protein</fullName>
    </recommendedName>
</protein>
<dbReference type="Proteomes" id="UP001139887">
    <property type="component" value="Unassembled WGS sequence"/>
</dbReference>
<dbReference type="EMBL" id="JANBUW010000253">
    <property type="protein sequence ID" value="KAJ2847836.1"/>
    <property type="molecule type" value="Genomic_DNA"/>
</dbReference>
<dbReference type="InterPro" id="IPR055089">
    <property type="entry name" value="COP9_N"/>
</dbReference>
<sequence length="482" mass="53597">MSTDSAFSYENLAATAMAAPSGTAAFHSTLVPLLKSWRTPLHSFHAETLDNALKSVDASTCSLVYLQITADALKLATTAEHIELALAALAHVSTKMDLYQLEACPRVMHQLVLALNSISMETREHERICQLLLTMVDQINQQMVSMRSHSTKSKPKGKAVKTKLETLGSESNRGVRITPLHIECLKQCLLARRRQLHLQAMQTVVQVRLDAFGSLTIETRARAFMEYHLYAGMVCMGLDEFELALQMWCLVFALPARHASVIQVAAYKRLLLLNLAVNGKKAKLPSFFAGSHARVLESNAVGYVSLADTFANKSMAQTMAKLQEMQAVLESDENWGLVNRILHLLPRHFIKRVGSAYSSIGMQKLIEITGFSFYPLAAGDSFAELARYIRNMNDPSVVLEQPAGTTAAKDAIVRFTDDRATIYIAEQRNVANCIRNEQQWAMLVANKARELEGLHQHLSKLDRHLALTKEYISSEKSQVNIA</sequence>
<dbReference type="Pfam" id="PF22788">
    <property type="entry name" value="COP9_hel_rpt"/>
    <property type="match status" value="1"/>
</dbReference>
<organism evidence="3 4">
    <name type="scientific">Coemansia brasiliensis</name>
    <dbReference type="NCBI Taxonomy" id="2650707"/>
    <lineage>
        <taxon>Eukaryota</taxon>
        <taxon>Fungi</taxon>
        <taxon>Fungi incertae sedis</taxon>
        <taxon>Zoopagomycota</taxon>
        <taxon>Kickxellomycotina</taxon>
        <taxon>Kickxellomycetes</taxon>
        <taxon>Kickxellales</taxon>
        <taxon>Kickxellaceae</taxon>
        <taxon>Coemansia</taxon>
    </lineage>
</organism>
<dbReference type="InterPro" id="IPR050756">
    <property type="entry name" value="CSN3"/>
</dbReference>
<dbReference type="AlphaFoldDB" id="A0A9W8I7E9"/>
<name>A0A9W8I7E9_9FUNG</name>
<evidence type="ECO:0000256" key="1">
    <source>
        <dbReference type="ARBA" id="ARBA00022490"/>
    </source>
</evidence>